<sequence>MAASGPAQSPPPFTSPIAAADNVVTAIKNISVNAFQLTAGLSSREGPGPAPGSIVDWQAAQEQWQDPVNAAIADFQALSQLTGRFVSAMKMATTPASETVAPAGTPLSFVQSLMNDIASLNLTSTASFASFLATTQAWATGYDTAVSAANAGGPDPTNEQLFIDAYPSLISAAQTALAFLQAYKNELVKQVVVVLVYIAQSPPVATSASSGPSAAPSSLSLPPVLQQFVNGNTDYATDEAIFSTLAATDSTTQHFP</sequence>
<evidence type="ECO:0000313" key="2">
    <source>
        <dbReference type="Proteomes" id="UP000292702"/>
    </source>
</evidence>
<comment type="caution">
    <text evidence="1">The sequence shown here is derived from an EMBL/GenBank/DDBJ whole genome shotgun (WGS) entry which is preliminary data.</text>
</comment>
<evidence type="ECO:0000313" key="1">
    <source>
        <dbReference type="EMBL" id="TCD62814.1"/>
    </source>
</evidence>
<dbReference type="Proteomes" id="UP000292702">
    <property type="component" value="Unassembled WGS sequence"/>
</dbReference>
<gene>
    <name evidence="1" type="ORF">EIP91_006380</name>
</gene>
<protein>
    <submittedName>
        <fullName evidence="1">Uncharacterized protein</fullName>
    </submittedName>
</protein>
<dbReference type="EMBL" id="RWJN01000343">
    <property type="protein sequence ID" value="TCD62814.1"/>
    <property type="molecule type" value="Genomic_DNA"/>
</dbReference>
<accession>A0A4R0RKH0</accession>
<reference evidence="1 2" key="1">
    <citation type="submission" date="2018-11" db="EMBL/GenBank/DDBJ databases">
        <title>Genome assembly of Steccherinum ochraceum LE-BIN_3174, the white-rot fungus of the Steccherinaceae family (The Residual Polyporoid clade, Polyporales, Basidiomycota).</title>
        <authorList>
            <person name="Fedorova T.V."/>
            <person name="Glazunova O.A."/>
            <person name="Landesman E.O."/>
            <person name="Moiseenko K.V."/>
            <person name="Psurtseva N.V."/>
            <person name="Savinova O.S."/>
            <person name="Shakhova N.V."/>
            <person name="Tyazhelova T.V."/>
            <person name="Vasina D.V."/>
        </authorList>
    </citation>
    <scope>NUCLEOTIDE SEQUENCE [LARGE SCALE GENOMIC DNA]</scope>
    <source>
        <strain evidence="1 2">LE-BIN_3174</strain>
    </source>
</reference>
<name>A0A4R0RKH0_9APHY</name>
<organism evidence="1 2">
    <name type="scientific">Steccherinum ochraceum</name>
    <dbReference type="NCBI Taxonomy" id="92696"/>
    <lineage>
        <taxon>Eukaryota</taxon>
        <taxon>Fungi</taxon>
        <taxon>Dikarya</taxon>
        <taxon>Basidiomycota</taxon>
        <taxon>Agaricomycotina</taxon>
        <taxon>Agaricomycetes</taxon>
        <taxon>Polyporales</taxon>
        <taxon>Steccherinaceae</taxon>
        <taxon>Steccherinum</taxon>
    </lineage>
</organism>
<keyword evidence="2" id="KW-1185">Reference proteome</keyword>
<dbReference type="AlphaFoldDB" id="A0A4R0RKH0"/>
<proteinExistence type="predicted"/>